<sequence>MLILDEAAANLDGESEEELACALDRARAGRTTLVIAHRLSTIRRADRVVVLEAGRVVEQGAFAELVARPDSRLAHLLAHQLGQ</sequence>
<proteinExistence type="predicted"/>
<accession>A0A132N514</accession>
<dbReference type="PANTHER" id="PTHR43394">
    <property type="entry name" value="ATP-DEPENDENT PERMEASE MDL1, MITOCHONDRIAL"/>
    <property type="match status" value="1"/>
</dbReference>
<protein>
    <submittedName>
        <fullName evidence="1">Uncharacterized protein</fullName>
    </submittedName>
</protein>
<dbReference type="PANTHER" id="PTHR43394:SF1">
    <property type="entry name" value="ATP-BINDING CASSETTE SUB-FAMILY B MEMBER 10, MITOCHONDRIAL"/>
    <property type="match status" value="1"/>
</dbReference>
<evidence type="ECO:0000313" key="1">
    <source>
        <dbReference type="EMBL" id="KWX05218.1"/>
    </source>
</evidence>
<gene>
    <name evidence="1" type="ORF">TR74_23965</name>
</gene>
<dbReference type="EMBL" id="JYIK01001120">
    <property type="protein sequence ID" value="KWX05218.1"/>
    <property type="molecule type" value="Genomic_DNA"/>
</dbReference>
<dbReference type="AlphaFoldDB" id="A0A132N514"/>
<dbReference type="PATRIC" id="fig|1469144.9.peg.184"/>
<dbReference type="GO" id="GO:0090374">
    <property type="term" value="P:oligopeptide export from mitochondrion"/>
    <property type="evidence" value="ECO:0007669"/>
    <property type="project" value="TreeGrafter"/>
</dbReference>
<reference evidence="2" key="1">
    <citation type="submission" date="2015-02" db="EMBL/GenBank/DDBJ databases">
        <title>Physiological reanalysis, assessment of diazotrophy, and genome sequences of multiple isolates of Streptomyces thermoautotrophicus.</title>
        <authorList>
            <person name="MacKellar D.C."/>
            <person name="Lieber L."/>
            <person name="Norman J."/>
            <person name="Bolger A."/>
            <person name="Tobin C."/>
            <person name="Murray J.W."/>
            <person name="Friesen M."/>
            <person name="Prell J."/>
        </authorList>
    </citation>
    <scope>NUCLEOTIDE SEQUENCE [LARGE SCALE GENOMIC DNA]</scope>
    <source>
        <strain evidence="2">UBT1</strain>
    </source>
</reference>
<name>A0A132N514_9ACTN</name>
<dbReference type="InterPro" id="IPR027417">
    <property type="entry name" value="P-loop_NTPase"/>
</dbReference>
<evidence type="ECO:0000313" key="2">
    <source>
        <dbReference type="Proteomes" id="UP000070598"/>
    </source>
</evidence>
<organism evidence="1 2">
    <name type="scientific">Carbonactinospora thermoautotrophica</name>
    <dbReference type="NCBI Taxonomy" id="1469144"/>
    <lineage>
        <taxon>Bacteria</taxon>
        <taxon>Bacillati</taxon>
        <taxon>Actinomycetota</taxon>
        <taxon>Actinomycetes</taxon>
        <taxon>Kitasatosporales</taxon>
        <taxon>Carbonactinosporaceae</taxon>
        <taxon>Carbonactinospora</taxon>
    </lineage>
</organism>
<dbReference type="Gene3D" id="3.40.50.300">
    <property type="entry name" value="P-loop containing nucleotide triphosphate hydrolases"/>
    <property type="match status" value="1"/>
</dbReference>
<dbReference type="Proteomes" id="UP000070598">
    <property type="component" value="Unassembled WGS sequence"/>
</dbReference>
<dbReference type="InterPro" id="IPR039421">
    <property type="entry name" value="Type_1_exporter"/>
</dbReference>
<dbReference type="GO" id="GO:0015421">
    <property type="term" value="F:ABC-type oligopeptide transporter activity"/>
    <property type="evidence" value="ECO:0007669"/>
    <property type="project" value="TreeGrafter"/>
</dbReference>
<comment type="caution">
    <text evidence="1">The sequence shown here is derived from an EMBL/GenBank/DDBJ whole genome shotgun (WGS) entry which is preliminary data.</text>
</comment>
<dbReference type="SUPFAM" id="SSF52540">
    <property type="entry name" value="P-loop containing nucleoside triphosphate hydrolases"/>
    <property type="match status" value="1"/>
</dbReference>